<dbReference type="SUPFAM" id="SSF51322">
    <property type="entry name" value="Cyanovirin-N"/>
    <property type="match status" value="1"/>
</dbReference>
<dbReference type="STRING" id="1051890.A0A3N4LJ34"/>
<feature type="domain" description="Cyanovirin-N" evidence="1">
    <location>
        <begin position="5"/>
        <end position="113"/>
    </location>
</feature>
<keyword evidence="3" id="KW-1185">Reference proteome</keyword>
<dbReference type="Pfam" id="PF08881">
    <property type="entry name" value="CVNH"/>
    <property type="match status" value="1"/>
</dbReference>
<sequence>MSQSSWLHTARNVHLQGKSTLAAELQKRDGSWHHATIDLNNYLGNSDGKFLWNGTNFAATARDTKIEDRRPQSFEAWILATLQEADGVWPQGTDSAGLNITDALKNEDGNFVCGMAYMEIEEEYEFSVTEDYRNWE</sequence>
<name>A0A3N4LJ34_9PEZI</name>
<gene>
    <name evidence="2" type="ORF">L211DRAFT_892534</name>
</gene>
<dbReference type="SMART" id="SM01111">
    <property type="entry name" value="CVNH"/>
    <property type="match status" value="1"/>
</dbReference>
<accession>A0A3N4LJ34</accession>
<dbReference type="OrthoDB" id="2441380at2759"/>
<dbReference type="AlphaFoldDB" id="A0A3N4LJ34"/>
<evidence type="ECO:0000313" key="3">
    <source>
        <dbReference type="Proteomes" id="UP000267821"/>
    </source>
</evidence>
<dbReference type="InterPro" id="IPR011058">
    <property type="entry name" value="Cyanovirin-N"/>
</dbReference>
<dbReference type="InParanoid" id="A0A3N4LJ34"/>
<dbReference type="Proteomes" id="UP000267821">
    <property type="component" value="Unassembled WGS sequence"/>
</dbReference>
<proteinExistence type="predicted"/>
<dbReference type="Gene3D" id="2.30.60.10">
    <property type="entry name" value="Cyanovirin-N"/>
    <property type="match status" value="1"/>
</dbReference>
<protein>
    <submittedName>
        <fullName evidence="2">CNVH-domain-containing protein</fullName>
    </submittedName>
</protein>
<dbReference type="EMBL" id="ML121568">
    <property type="protein sequence ID" value="RPB20661.1"/>
    <property type="molecule type" value="Genomic_DNA"/>
</dbReference>
<organism evidence="2 3">
    <name type="scientific">Terfezia boudieri ATCC MYA-4762</name>
    <dbReference type="NCBI Taxonomy" id="1051890"/>
    <lineage>
        <taxon>Eukaryota</taxon>
        <taxon>Fungi</taxon>
        <taxon>Dikarya</taxon>
        <taxon>Ascomycota</taxon>
        <taxon>Pezizomycotina</taxon>
        <taxon>Pezizomycetes</taxon>
        <taxon>Pezizales</taxon>
        <taxon>Pezizaceae</taxon>
        <taxon>Terfezia</taxon>
    </lineage>
</organism>
<dbReference type="PANTHER" id="PTHR42076">
    <property type="entry name" value="CYANOVIRIN-N HOMOLOG"/>
    <property type="match status" value="1"/>
</dbReference>
<evidence type="ECO:0000259" key="1">
    <source>
        <dbReference type="SMART" id="SM01111"/>
    </source>
</evidence>
<dbReference type="PANTHER" id="PTHR42076:SF1">
    <property type="entry name" value="CYANOVIRIN-N DOMAIN-CONTAINING PROTEIN"/>
    <property type="match status" value="1"/>
</dbReference>
<reference evidence="2 3" key="1">
    <citation type="journal article" date="2018" name="Nat. Ecol. Evol.">
        <title>Pezizomycetes genomes reveal the molecular basis of ectomycorrhizal truffle lifestyle.</title>
        <authorList>
            <person name="Murat C."/>
            <person name="Payen T."/>
            <person name="Noel B."/>
            <person name="Kuo A."/>
            <person name="Morin E."/>
            <person name="Chen J."/>
            <person name="Kohler A."/>
            <person name="Krizsan K."/>
            <person name="Balestrini R."/>
            <person name="Da Silva C."/>
            <person name="Montanini B."/>
            <person name="Hainaut M."/>
            <person name="Levati E."/>
            <person name="Barry K.W."/>
            <person name="Belfiori B."/>
            <person name="Cichocki N."/>
            <person name="Clum A."/>
            <person name="Dockter R.B."/>
            <person name="Fauchery L."/>
            <person name="Guy J."/>
            <person name="Iotti M."/>
            <person name="Le Tacon F."/>
            <person name="Lindquist E.A."/>
            <person name="Lipzen A."/>
            <person name="Malagnac F."/>
            <person name="Mello A."/>
            <person name="Molinier V."/>
            <person name="Miyauchi S."/>
            <person name="Poulain J."/>
            <person name="Riccioni C."/>
            <person name="Rubini A."/>
            <person name="Sitrit Y."/>
            <person name="Splivallo R."/>
            <person name="Traeger S."/>
            <person name="Wang M."/>
            <person name="Zifcakova L."/>
            <person name="Wipf D."/>
            <person name="Zambonelli A."/>
            <person name="Paolocci F."/>
            <person name="Nowrousian M."/>
            <person name="Ottonello S."/>
            <person name="Baldrian P."/>
            <person name="Spatafora J.W."/>
            <person name="Henrissat B."/>
            <person name="Nagy L.G."/>
            <person name="Aury J.M."/>
            <person name="Wincker P."/>
            <person name="Grigoriev I.V."/>
            <person name="Bonfante P."/>
            <person name="Martin F.M."/>
        </authorList>
    </citation>
    <scope>NUCLEOTIDE SEQUENCE [LARGE SCALE GENOMIC DNA]</scope>
    <source>
        <strain evidence="2 3">ATCC MYA-4762</strain>
    </source>
</reference>
<dbReference type="InterPro" id="IPR036673">
    <property type="entry name" value="Cyanovirin-N_sf"/>
</dbReference>
<evidence type="ECO:0000313" key="2">
    <source>
        <dbReference type="EMBL" id="RPB20661.1"/>
    </source>
</evidence>